<reference evidence="2" key="1">
    <citation type="journal article" date="2012" name="Proc. Natl. Acad. Sci. U.S.A.">
        <title>Antigenic diversity is generated by distinct evolutionary mechanisms in African trypanosome species.</title>
        <authorList>
            <person name="Jackson A.P."/>
            <person name="Berry A."/>
            <person name="Aslett M."/>
            <person name="Allison H.C."/>
            <person name="Burton P."/>
            <person name="Vavrova-Anderson J."/>
            <person name="Brown R."/>
            <person name="Browne H."/>
            <person name="Corton N."/>
            <person name="Hauser H."/>
            <person name="Gamble J."/>
            <person name="Gilderthorp R."/>
            <person name="Marcello L."/>
            <person name="McQuillan J."/>
            <person name="Otto T.D."/>
            <person name="Quail M.A."/>
            <person name="Sanders M.J."/>
            <person name="van Tonder A."/>
            <person name="Ginger M.L."/>
            <person name="Field M.C."/>
            <person name="Barry J.D."/>
            <person name="Hertz-Fowler C."/>
            <person name="Berriman M."/>
        </authorList>
    </citation>
    <scope>NUCLEOTIDE SEQUENCE</scope>
    <source>
        <strain evidence="2">IL3000</strain>
    </source>
</reference>
<sequence length="893" mass="98382">MGFSFICKCLCNVSSGKIRHFFTFCSFRCFALDFLLERSALAPMKLWGLVVPSAVCKKERWARLWRKPPAGLNEALDQYISALPQPTWPHLSARCVLRMMPPRPMPVRVIWEHAMLTGALPSDVPFNAFYESLRRLVPLFFSLQNVSTVANHNNGPVVHWQSWVPKKWRGGTTTGCGERGDPALLELCQLVPTYFVSSALLQEQISHPKDTDARPRFLEWEQLFCAPLCSVVEWSEDRSVVRFLSSGTHFSFGVGAANSLYGLQPHPDILRQVLNVLASLLPTFKVLVGHIREVYRKQFTSPTGILHSALGTDFTRRFPDAHALLDHPDVQFTVDRGDDGYIRLHPSFLHASSGMANSLYTCPLELPLLPTVATATEMDSDRRRGFRHCLCAGIPFSPRPGDEVVLRAIASASILGLCCTVQPDKDTFSLEVCTAESDVATIVCTFSSLCRLHTMGVPFCGFPAELVEALVSPSVVKIVSDKSTRFCSHGVAQPDGFSDAYTLLSTHLKVDFQCVCSIHQLALFVGLPVPATPNPGQLRLLYYRLITRGEVAVPPHLTPSLLGVLCAALLAGVYRSDGHAFDVNSFQQLLRDAANGGDALMIRNMRLRIERYGVRCAESLNRKSCEIMLQQLLSEHGPEICFMDRLTNDLRTIPGATDAVVSGQLQVQDGDEEYIGELLRDDCSSTAAGSHDEDMEQKEALITDDVPISIKKRTVESYGVENGDNSVMKNTEKPHKTPIHCRETASPEQGTGVPLTRSDGVGSNGNFELGNKTVEFVLSPPGFSQNFEKKSMGKGSVPLTFSKRPHNRPAALTEPRATGDFTSPALRPSVAMEGDTLTERCAGRTDGDPKHIESDGAFIERLTREVLMDTMEKQCAKVSRPVAGLRLALGKKV</sequence>
<feature type="region of interest" description="Disordered" evidence="1">
    <location>
        <begin position="798"/>
        <end position="826"/>
    </location>
</feature>
<dbReference type="EMBL" id="HE575317">
    <property type="protein sequence ID" value="CCC90084.1"/>
    <property type="molecule type" value="Genomic_DNA"/>
</dbReference>
<organism evidence="2">
    <name type="scientific">Trypanosoma congolense (strain IL3000)</name>
    <dbReference type="NCBI Taxonomy" id="1068625"/>
    <lineage>
        <taxon>Eukaryota</taxon>
        <taxon>Discoba</taxon>
        <taxon>Euglenozoa</taxon>
        <taxon>Kinetoplastea</taxon>
        <taxon>Metakinetoplastina</taxon>
        <taxon>Trypanosomatida</taxon>
        <taxon>Trypanosomatidae</taxon>
        <taxon>Trypanosoma</taxon>
        <taxon>Nannomonas</taxon>
    </lineage>
</organism>
<protein>
    <submittedName>
        <fullName evidence="2">Uncharacterized protein</fullName>
    </submittedName>
</protein>
<gene>
    <name evidence="2" type="ORF">TCIL3000_4_1720</name>
</gene>
<evidence type="ECO:0000313" key="2">
    <source>
        <dbReference type="EMBL" id="CCC90084.1"/>
    </source>
</evidence>
<evidence type="ECO:0000256" key="1">
    <source>
        <dbReference type="SAM" id="MobiDB-lite"/>
    </source>
</evidence>
<feature type="compositionally biased region" description="Basic and acidic residues" evidence="1">
    <location>
        <begin position="730"/>
        <end position="745"/>
    </location>
</feature>
<dbReference type="VEuPathDB" id="TriTrypDB:TcIL3000_4_1720"/>
<proteinExistence type="predicted"/>
<name>G0UL29_TRYCI</name>
<dbReference type="AlphaFoldDB" id="G0UL29"/>
<accession>G0UL29</accession>
<feature type="region of interest" description="Disordered" evidence="1">
    <location>
        <begin position="721"/>
        <end position="760"/>
    </location>
</feature>